<comment type="caution">
    <text evidence="1">The sequence shown here is derived from an EMBL/GenBank/DDBJ whole genome shotgun (WGS) entry which is preliminary data.</text>
</comment>
<protein>
    <submittedName>
        <fullName evidence="1">Uncharacterized protein</fullName>
    </submittedName>
</protein>
<accession>A0ACB9S752</accession>
<sequence length="211" mass="23815">MFWAGLGFIHHVSSSPDSTQHAPSNVALLVKSSSSPILFKRDSHDVEVPVDIVSMFRTVRWSINTKYYTVDVSVWMAHLGDNSEMQLPPTNKLTALVMVFYLSQPPSFRKWVSRNDMKDFDILLCIGNKVDLVPSHPVHAEYRRKIQNIGDESIDYYAALDDCGISETEGSSLLGNAGSVLEIRDSCLEWCVDNNIEYVEADQRFMFGMVC</sequence>
<evidence type="ECO:0000313" key="2">
    <source>
        <dbReference type="Proteomes" id="UP001057402"/>
    </source>
</evidence>
<reference evidence="2" key="1">
    <citation type="journal article" date="2023" name="Front. Plant Sci.">
        <title>Chromosomal-level genome assembly of Melastoma candidum provides insights into trichome evolution.</title>
        <authorList>
            <person name="Zhong Y."/>
            <person name="Wu W."/>
            <person name="Sun C."/>
            <person name="Zou P."/>
            <person name="Liu Y."/>
            <person name="Dai S."/>
            <person name="Zhou R."/>
        </authorList>
    </citation>
    <scope>NUCLEOTIDE SEQUENCE [LARGE SCALE GENOMIC DNA]</scope>
</reference>
<keyword evidence="2" id="KW-1185">Reference proteome</keyword>
<organism evidence="1 2">
    <name type="scientific">Melastoma candidum</name>
    <dbReference type="NCBI Taxonomy" id="119954"/>
    <lineage>
        <taxon>Eukaryota</taxon>
        <taxon>Viridiplantae</taxon>
        <taxon>Streptophyta</taxon>
        <taxon>Embryophyta</taxon>
        <taxon>Tracheophyta</taxon>
        <taxon>Spermatophyta</taxon>
        <taxon>Magnoliopsida</taxon>
        <taxon>eudicotyledons</taxon>
        <taxon>Gunneridae</taxon>
        <taxon>Pentapetalae</taxon>
        <taxon>rosids</taxon>
        <taxon>malvids</taxon>
        <taxon>Myrtales</taxon>
        <taxon>Melastomataceae</taxon>
        <taxon>Melastomatoideae</taxon>
        <taxon>Melastomateae</taxon>
        <taxon>Melastoma</taxon>
    </lineage>
</organism>
<dbReference type="EMBL" id="CM042881">
    <property type="protein sequence ID" value="KAI4386874.1"/>
    <property type="molecule type" value="Genomic_DNA"/>
</dbReference>
<gene>
    <name evidence="1" type="ORF">MLD38_004761</name>
</gene>
<proteinExistence type="predicted"/>
<evidence type="ECO:0000313" key="1">
    <source>
        <dbReference type="EMBL" id="KAI4386874.1"/>
    </source>
</evidence>
<dbReference type="Proteomes" id="UP001057402">
    <property type="component" value="Chromosome 2"/>
</dbReference>
<name>A0ACB9S752_9MYRT</name>